<organism evidence="4 5">
    <name type="scientific">Agromyces salentinus</name>
    <dbReference type="NCBI Taxonomy" id="269421"/>
    <lineage>
        <taxon>Bacteria</taxon>
        <taxon>Bacillati</taxon>
        <taxon>Actinomycetota</taxon>
        <taxon>Actinomycetes</taxon>
        <taxon>Micrococcales</taxon>
        <taxon>Microbacteriaceae</taxon>
        <taxon>Agromyces</taxon>
    </lineage>
</organism>
<dbReference type="PANTHER" id="PTHR30137">
    <property type="entry name" value="LUCIFERASE-LIKE MONOOXYGENASE"/>
    <property type="match status" value="1"/>
</dbReference>
<gene>
    <name evidence="4" type="ORF">GCM10009750_23330</name>
</gene>
<dbReference type="InterPro" id="IPR022290">
    <property type="entry name" value="LLM_Atu2307-like"/>
</dbReference>
<feature type="domain" description="Luciferase-like" evidence="3">
    <location>
        <begin position="11"/>
        <end position="306"/>
    </location>
</feature>
<dbReference type="Gene3D" id="3.20.20.30">
    <property type="entry name" value="Luciferase-like domain"/>
    <property type="match status" value="1"/>
</dbReference>
<reference evidence="4 5" key="1">
    <citation type="journal article" date="2019" name="Int. J. Syst. Evol. Microbiol.">
        <title>The Global Catalogue of Microorganisms (GCM) 10K type strain sequencing project: providing services to taxonomists for standard genome sequencing and annotation.</title>
        <authorList>
            <consortium name="The Broad Institute Genomics Platform"/>
            <consortium name="The Broad Institute Genome Sequencing Center for Infectious Disease"/>
            <person name="Wu L."/>
            <person name="Ma J."/>
        </authorList>
    </citation>
    <scope>NUCLEOTIDE SEQUENCE [LARGE SCALE GENOMIC DNA]</scope>
    <source>
        <strain evidence="4 5">JCM 14323</strain>
    </source>
</reference>
<keyword evidence="2" id="KW-0503">Monooxygenase</keyword>
<evidence type="ECO:0000259" key="3">
    <source>
        <dbReference type="Pfam" id="PF00296"/>
    </source>
</evidence>
<comment type="caution">
    <text evidence="4">The sequence shown here is derived from an EMBL/GenBank/DDBJ whole genome shotgun (WGS) entry which is preliminary data.</text>
</comment>
<evidence type="ECO:0000313" key="5">
    <source>
        <dbReference type="Proteomes" id="UP001501746"/>
    </source>
</evidence>
<dbReference type="InterPro" id="IPR011251">
    <property type="entry name" value="Luciferase-like_dom"/>
</dbReference>
<keyword evidence="5" id="KW-1185">Reference proteome</keyword>
<dbReference type="Proteomes" id="UP001501746">
    <property type="component" value="Unassembled WGS sequence"/>
</dbReference>
<dbReference type="InterPro" id="IPR050766">
    <property type="entry name" value="Bact_Lucif_Oxidored"/>
</dbReference>
<name>A0ABN2MVU4_9MICO</name>
<dbReference type="Pfam" id="PF00296">
    <property type="entry name" value="Bac_luciferase"/>
    <property type="match status" value="1"/>
</dbReference>
<protein>
    <submittedName>
        <fullName evidence="4">LLM class flavin-dependent oxidoreductase</fullName>
    </submittedName>
</protein>
<dbReference type="NCBIfam" id="TIGR03858">
    <property type="entry name" value="LLM_2I7G"/>
    <property type="match status" value="1"/>
</dbReference>
<dbReference type="SUPFAM" id="SSF51679">
    <property type="entry name" value="Bacterial luciferase-like"/>
    <property type="match status" value="1"/>
</dbReference>
<evidence type="ECO:0000256" key="2">
    <source>
        <dbReference type="ARBA" id="ARBA00023033"/>
    </source>
</evidence>
<dbReference type="EMBL" id="BAAANK010000006">
    <property type="protein sequence ID" value="GAA1837540.1"/>
    <property type="molecule type" value="Genomic_DNA"/>
</dbReference>
<evidence type="ECO:0000256" key="1">
    <source>
        <dbReference type="ARBA" id="ARBA00023002"/>
    </source>
</evidence>
<dbReference type="InterPro" id="IPR036661">
    <property type="entry name" value="Luciferase-like_sf"/>
</dbReference>
<sequence>MTHYEFGIDTFGDVTLDASGAKLTHAQVLRNVVEEGVLADRLGLDFFGVGEHHRHEFAVSAPEVVLAAIAARTERIHLGSAVTVLSSDDPVRVFQRFATLDGLSNGRAEVILGRGSFIESFPLFGYDLNQYQELFEEKLNLFAALLPQEPVTWSGELRPALENQRVFPPVEHGRLKTWIGVGGSPESVVRAAHYGLPLVLAIIGGSAARFAPLADLYRRALDQFGHEPQPVAIHSPGFLADSRSEALDTLWPHYEAMMNKIGQERGWGPTSRAHFEDEAARGALYAGEPEPVAQRIAEAMRVTGATRFDLKVSNGGLSHEAIMGSIERYATQVVPRVRELLTADAEADVDADLAAFRAVAAQDRADAAAEGRSAE</sequence>
<keyword evidence="1" id="KW-0560">Oxidoreductase</keyword>
<dbReference type="PANTHER" id="PTHR30137:SF8">
    <property type="entry name" value="BLR5498 PROTEIN"/>
    <property type="match status" value="1"/>
</dbReference>
<evidence type="ECO:0000313" key="4">
    <source>
        <dbReference type="EMBL" id="GAA1837540.1"/>
    </source>
</evidence>
<dbReference type="RefSeq" id="WP_157427278.1">
    <property type="nucleotide sequence ID" value="NZ_BAAANK010000006.1"/>
</dbReference>
<accession>A0ABN2MVU4</accession>
<proteinExistence type="predicted"/>